<accession>A0A381TYI8</accession>
<dbReference type="SUPFAM" id="SSF81343">
    <property type="entry name" value="Fumarate reductase respiratory complex transmembrane subunits"/>
    <property type="match status" value="1"/>
</dbReference>
<keyword evidence="6" id="KW-0408">Iron</keyword>
<evidence type="ECO:0000256" key="3">
    <source>
        <dbReference type="ARBA" id="ARBA00022692"/>
    </source>
</evidence>
<sequence>MGFVWSYSFHLLSGIRHFIWDLGYGYEIKTANISGIIVILGSLVLTVLMWAIGRGLI</sequence>
<dbReference type="Pfam" id="PF01127">
    <property type="entry name" value="Sdh_cyt"/>
    <property type="match status" value="1"/>
</dbReference>
<evidence type="ECO:0000256" key="5">
    <source>
        <dbReference type="ARBA" id="ARBA00022989"/>
    </source>
</evidence>
<comment type="subcellular location">
    <subcellularLocation>
        <location evidence="1">Membrane</location>
        <topology evidence="1">Multi-pass membrane protein</topology>
    </subcellularLocation>
</comment>
<evidence type="ECO:0000256" key="1">
    <source>
        <dbReference type="ARBA" id="ARBA00004141"/>
    </source>
</evidence>
<proteinExistence type="predicted"/>
<gene>
    <name evidence="9" type="ORF">METZ01_LOCUS73738</name>
</gene>
<keyword evidence="3 8" id="KW-0812">Transmembrane</keyword>
<keyword evidence="7 8" id="KW-0472">Membrane</keyword>
<evidence type="ECO:0000256" key="7">
    <source>
        <dbReference type="ARBA" id="ARBA00023136"/>
    </source>
</evidence>
<dbReference type="InterPro" id="IPR034804">
    <property type="entry name" value="SQR/QFR_C/D"/>
</dbReference>
<feature type="transmembrane region" description="Helical" evidence="8">
    <location>
        <begin position="31"/>
        <end position="52"/>
    </location>
</feature>
<dbReference type="GO" id="GO:0046872">
    <property type="term" value="F:metal ion binding"/>
    <property type="evidence" value="ECO:0007669"/>
    <property type="project" value="UniProtKB-KW"/>
</dbReference>
<keyword evidence="5 8" id="KW-1133">Transmembrane helix</keyword>
<dbReference type="Gene3D" id="1.20.1300.10">
    <property type="entry name" value="Fumarate reductase/succinate dehydrogenase, transmembrane subunit"/>
    <property type="match status" value="1"/>
</dbReference>
<name>A0A381TYI8_9ZZZZ</name>
<dbReference type="GO" id="GO:0006099">
    <property type="term" value="P:tricarboxylic acid cycle"/>
    <property type="evidence" value="ECO:0007669"/>
    <property type="project" value="InterPro"/>
</dbReference>
<dbReference type="InterPro" id="IPR014314">
    <property type="entry name" value="Succ_DH_cytb556"/>
</dbReference>
<dbReference type="InterPro" id="IPR000701">
    <property type="entry name" value="SuccDH_FuR_B_TM-su"/>
</dbReference>
<evidence type="ECO:0000256" key="4">
    <source>
        <dbReference type="ARBA" id="ARBA00022723"/>
    </source>
</evidence>
<protein>
    <recommendedName>
        <fullName evidence="10">Succinate dehydrogenase cytochrome b556 subunit</fullName>
    </recommendedName>
</protein>
<evidence type="ECO:0000313" key="9">
    <source>
        <dbReference type="EMBL" id="SVA20884.1"/>
    </source>
</evidence>
<dbReference type="EMBL" id="UINC01005366">
    <property type="protein sequence ID" value="SVA20884.1"/>
    <property type="molecule type" value="Genomic_DNA"/>
</dbReference>
<dbReference type="NCBIfam" id="TIGR02970">
    <property type="entry name" value="succ_dehyd_cytB"/>
    <property type="match status" value="1"/>
</dbReference>
<dbReference type="AlphaFoldDB" id="A0A381TYI8"/>
<organism evidence="9">
    <name type="scientific">marine metagenome</name>
    <dbReference type="NCBI Taxonomy" id="408172"/>
    <lineage>
        <taxon>unclassified sequences</taxon>
        <taxon>metagenomes</taxon>
        <taxon>ecological metagenomes</taxon>
    </lineage>
</organism>
<dbReference type="PROSITE" id="PS01001">
    <property type="entry name" value="SDH_CYT_2"/>
    <property type="match status" value="1"/>
</dbReference>
<dbReference type="GO" id="GO:0016020">
    <property type="term" value="C:membrane"/>
    <property type="evidence" value="ECO:0007669"/>
    <property type="project" value="UniProtKB-SubCell"/>
</dbReference>
<keyword evidence="2" id="KW-0349">Heme</keyword>
<keyword evidence="4" id="KW-0479">Metal-binding</keyword>
<reference evidence="9" key="1">
    <citation type="submission" date="2018-05" db="EMBL/GenBank/DDBJ databases">
        <authorList>
            <person name="Lanie J.A."/>
            <person name="Ng W.-L."/>
            <person name="Kazmierczak K.M."/>
            <person name="Andrzejewski T.M."/>
            <person name="Davidsen T.M."/>
            <person name="Wayne K.J."/>
            <person name="Tettelin H."/>
            <person name="Glass J.I."/>
            <person name="Rusch D."/>
            <person name="Podicherti R."/>
            <person name="Tsui H.-C.T."/>
            <person name="Winkler M.E."/>
        </authorList>
    </citation>
    <scope>NUCLEOTIDE SEQUENCE</scope>
</reference>
<evidence type="ECO:0000256" key="2">
    <source>
        <dbReference type="ARBA" id="ARBA00022617"/>
    </source>
</evidence>
<dbReference type="InterPro" id="IPR018495">
    <property type="entry name" value="Succ_DH_cyt_bsu_CS"/>
</dbReference>
<evidence type="ECO:0008006" key="10">
    <source>
        <dbReference type="Google" id="ProtNLM"/>
    </source>
</evidence>
<dbReference type="GO" id="GO:0009055">
    <property type="term" value="F:electron transfer activity"/>
    <property type="evidence" value="ECO:0007669"/>
    <property type="project" value="InterPro"/>
</dbReference>
<evidence type="ECO:0000256" key="8">
    <source>
        <dbReference type="SAM" id="Phobius"/>
    </source>
</evidence>
<evidence type="ECO:0000256" key="6">
    <source>
        <dbReference type="ARBA" id="ARBA00023004"/>
    </source>
</evidence>